<dbReference type="Pfam" id="PF00512">
    <property type="entry name" value="HisKA"/>
    <property type="match status" value="1"/>
</dbReference>
<keyword evidence="8" id="KW-0902">Two-component regulatory system</keyword>
<dbReference type="SMART" id="SM00086">
    <property type="entry name" value="PAC"/>
    <property type="match status" value="1"/>
</dbReference>
<name>A0A5B1CK96_9BACT</name>
<dbReference type="EC" id="2.7.13.3" evidence="2"/>
<dbReference type="CDD" id="cd00082">
    <property type="entry name" value="HisKA"/>
    <property type="match status" value="1"/>
</dbReference>
<gene>
    <name evidence="13" type="primary">zraS_3</name>
    <name evidence="13" type="ORF">LF1_32720</name>
</gene>
<keyword evidence="6" id="KW-0418">Kinase</keyword>
<dbReference type="InterPro" id="IPR036097">
    <property type="entry name" value="HisK_dim/P_sf"/>
</dbReference>
<dbReference type="GO" id="GO:0005524">
    <property type="term" value="F:ATP binding"/>
    <property type="evidence" value="ECO:0007669"/>
    <property type="project" value="UniProtKB-KW"/>
</dbReference>
<dbReference type="SUPFAM" id="SSF47384">
    <property type="entry name" value="Homodimeric domain of signal transducing histidine kinase"/>
    <property type="match status" value="1"/>
</dbReference>
<dbReference type="PROSITE" id="PS50109">
    <property type="entry name" value="HIS_KIN"/>
    <property type="match status" value="1"/>
</dbReference>
<dbReference type="GO" id="GO:0000155">
    <property type="term" value="F:phosphorelay sensor kinase activity"/>
    <property type="evidence" value="ECO:0007669"/>
    <property type="project" value="InterPro"/>
</dbReference>
<dbReference type="Pfam" id="PF08447">
    <property type="entry name" value="PAS_3"/>
    <property type="match status" value="1"/>
</dbReference>
<evidence type="ECO:0000313" key="13">
    <source>
        <dbReference type="EMBL" id="KAA1260731.1"/>
    </source>
</evidence>
<keyword evidence="3" id="KW-0597">Phosphoprotein</keyword>
<comment type="catalytic activity">
    <reaction evidence="1">
        <text>ATP + protein L-histidine = ADP + protein N-phospho-L-histidine.</text>
        <dbReference type="EC" id="2.7.13.3"/>
    </reaction>
</comment>
<feature type="domain" description="PAS" evidence="11">
    <location>
        <begin position="31"/>
        <end position="84"/>
    </location>
</feature>
<evidence type="ECO:0000256" key="2">
    <source>
        <dbReference type="ARBA" id="ARBA00012438"/>
    </source>
</evidence>
<dbReference type="EMBL" id="VRLW01000001">
    <property type="protein sequence ID" value="KAA1260731.1"/>
    <property type="molecule type" value="Genomic_DNA"/>
</dbReference>
<dbReference type="InterPro" id="IPR003661">
    <property type="entry name" value="HisK_dim/P_dom"/>
</dbReference>
<dbReference type="PROSITE" id="PS50113">
    <property type="entry name" value="PAC"/>
    <property type="match status" value="1"/>
</dbReference>
<dbReference type="InterPro" id="IPR000014">
    <property type="entry name" value="PAS"/>
</dbReference>
<dbReference type="SUPFAM" id="SSF55874">
    <property type="entry name" value="ATPase domain of HSP90 chaperone/DNA topoisomerase II/histidine kinase"/>
    <property type="match status" value="1"/>
</dbReference>
<dbReference type="PRINTS" id="PR00344">
    <property type="entry name" value="BCTRLSENSOR"/>
</dbReference>
<dbReference type="RefSeq" id="WP_084422937.1">
    <property type="nucleotide sequence ID" value="NZ_LWSK01000139.1"/>
</dbReference>
<dbReference type="InterPro" id="IPR005467">
    <property type="entry name" value="His_kinase_dom"/>
</dbReference>
<dbReference type="NCBIfam" id="TIGR00229">
    <property type="entry name" value="sensory_box"/>
    <property type="match status" value="1"/>
</dbReference>
<evidence type="ECO:0000256" key="9">
    <source>
        <dbReference type="SAM" id="Coils"/>
    </source>
</evidence>
<dbReference type="PANTHER" id="PTHR43065:SF10">
    <property type="entry name" value="PEROXIDE STRESS-ACTIVATED HISTIDINE KINASE MAK3"/>
    <property type="match status" value="1"/>
</dbReference>
<feature type="domain" description="Histidine kinase" evidence="10">
    <location>
        <begin position="177"/>
        <end position="391"/>
    </location>
</feature>
<dbReference type="InterPro" id="IPR013655">
    <property type="entry name" value="PAS_fold_3"/>
</dbReference>
<keyword evidence="9" id="KW-0175">Coiled coil</keyword>
<comment type="caution">
    <text evidence="13">The sequence shown here is derived from an EMBL/GenBank/DDBJ whole genome shotgun (WGS) entry which is preliminary data.</text>
</comment>
<sequence>MPYSHLRNRKINEAMFRVVANYTYDWESWHDPLGKPVWINDAVKRITGYSVQECLAMVDYPLPIVYEEDRARMRQMLDDAIAGKSHNDLEFQIVTRGGEKRWMAVSWQPMYSDDKQHVGFRSSVRDITDRQGLKEQLRTYTEHLEQLVQERTAKIAQLEQHRQQMEKLAALGELAAGVAHEVNNPLAGIRNAFALFRESIPKEHEHFELLVLIDDEIERISSIVHQMYQLYSRNPQAATDLFIEKTLRDVICLLEPIARRHRVKIELHPEPSKHCKATQVRLPESELKQVLFNLIRNAIQASDAGQSVRVRIDEDQENIRIVVADDGCGITDEALPNIFDPFFSTKGEAKQGMGLGLSVTRNLVDAMGGKIEVETNVGQGTTFAVLLPNRQS</sequence>
<evidence type="ECO:0000256" key="6">
    <source>
        <dbReference type="ARBA" id="ARBA00022777"/>
    </source>
</evidence>
<dbReference type="InterPro" id="IPR003594">
    <property type="entry name" value="HATPase_dom"/>
</dbReference>
<dbReference type="Gene3D" id="1.10.287.130">
    <property type="match status" value="1"/>
</dbReference>
<keyword evidence="4 13" id="KW-0808">Transferase</keyword>
<dbReference type="Proteomes" id="UP000322699">
    <property type="component" value="Unassembled WGS sequence"/>
</dbReference>
<keyword evidence="14" id="KW-1185">Reference proteome</keyword>
<evidence type="ECO:0000259" key="11">
    <source>
        <dbReference type="PROSITE" id="PS50112"/>
    </source>
</evidence>
<dbReference type="CDD" id="cd00130">
    <property type="entry name" value="PAS"/>
    <property type="match status" value="1"/>
</dbReference>
<dbReference type="Gene3D" id="3.30.450.20">
    <property type="entry name" value="PAS domain"/>
    <property type="match status" value="1"/>
</dbReference>
<dbReference type="InterPro" id="IPR000700">
    <property type="entry name" value="PAS-assoc_C"/>
</dbReference>
<evidence type="ECO:0000256" key="4">
    <source>
        <dbReference type="ARBA" id="ARBA00022679"/>
    </source>
</evidence>
<dbReference type="Gene3D" id="3.30.565.10">
    <property type="entry name" value="Histidine kinase-like ATPase, C-terminal domain"/>
    <property type="match status" value="1"/>
</dbReference>
<dbReference type="InterPro" id="IPR001610">
    <property type="entry name" value="PAC"/>
</dbReference>
<proteinExistence type="predicted"/>
<feature type="domain" description="PAC" evidence="12">
    <location>
        <begin position="87"/>
        <end position="139"/>
    </location>
</feature>
<dbReference type="InterPro" id="IPR004358">
    <property type="entry name" value="Sig_transdc_His_kin-like_C"/>
</dbReference>
<evidence type="ECO:0000256" key="5">
    <source>
        <dbReference type="ARBA" id="ARBA00022741"/>
    </source>
</evidence>
<evidence type="ECO:0000259" key="12">
    <source>
        <dbReference type="PROSITE" id="PS50113"/>
    </source>
</evidence>
<evidence type="ECO:0000256" key="7">
    <source>
        <dbReference type="ARBA" id="ARBA00022840"/>
    </source>
</evidence>
<evidence type="ECO:0000256" key="3">
    <source>
        <dbReference type="ARBA" id="ARBA00022553"/>
    </source>
</evidence>
<dbReference type="SMART" id="SM00388">
    <property type="entry name" value="HisKA"/>
    <property type="match status" value="1"/>
</dbReference>
<dbReference type="SUPFAM" id="SSF55785">
    <property type="entry name" value="PYP-like sensor domain (PAS domain)"/>
    <property type="match status" value="1"/>
</dbReference>
<protein>
    <recommendedName>
        <fullName evidence="2">histidine kinase</fullName>
        <ecNumber evidence="2">2.7.13.3</ecNumber>
    </recommendedName>
</protein>
<dbReference type="InterPro" id="IPR036890">
    <property type="entry name" value="HATPase_C_sf"/>
</dbReference>
<dbReference type="OrthoDB" id="9764438at2"/>
<dbReference type="PANTHER" id="PTHR43065">
    <property type="entry name" value="SENSOR HISTIDINE KINASE"/>
    <property type="match status" value="1"/>
</dbReference>
<evidence type="ECO:0000256" key="8">
    <source>
        <dbReference type="ARBA" id="ARBA00023012"/>
    </source>
</evidence>
<evidence type="ECO:0000313" key="14">
    <source>
        <dbReference type="Proteomes" id="UP000322699"/>
    </source>
</evidence>
<organism evidence="13 14">
    <name type="scientific">Rubripirellula obstinata</name>
    <dbReference type="NCBI Taxonomy" id="406547"/>
    <lineage>
        <taxon>Bacteria</taxon>
        <taxon>Pseudomonadati</taxon>
        <taxon>Planctomycetota</taxon>
        <taxon>Planctomycetia</taxon>
        <taxon>Pirellulales</taxon>
        <taxon>Pirellulaceae</taxon>
        <taxon>Rubripirellula</taxon>
    </lineage>
</organism>
<evidence type="ECO:0000259" key="10">
    <source>
        <dbReference type="PROSITE" id="PS50109"/>
    </source>
</evidence>
<keyword evidence="7" id="KW-0067">ATP-binding</keyword>
<dbReference type="PROSITE" id="PS50112">
    <property type="entry name" value="PAS"/>
    <property type="match status" value="1"/>
</dbReference>
<keyword evidence="5" id="KW-0547">Nucleotide-binding</keyword>
<dbReference type="CDD" id="cd00075">
    <property type="entry name" value="HATPase"/>
    <property type="match status" value="1"/>
</dbReference>
<evidence type="ECO:0000256" key="1">
    <source>
        <dbReference type="ARBA" id="ARBA00000085"/>
    </source>
</evidence>
<dbReference type="AlphaFoldDB" id="A0A5B1CK96"/>
<accession>A0A5B1CK96</accession>
<reference evidence="13 14" key="1">
    <citation type="submission" date="2019-08" db="EMBL/GenBank/DDBJ databases">
        <title>Deep-cultivation of Planctomycetes and their phenomic and genomic characterization uncovers novel biology.</title>
        <authorList>
            <person name="Wiegand S."/>
            <person name="Jogler M."/>
            <person name="Boedeker C."/>
            <person name="Pinto D."/>
            <person name="Vollmers J."/>
            <person name="Rivas-Marin E."/>
            <person name="Kohn T."/>
            <person name="Peeters S.H."/>
            <person name="Heuer A."/>
            <person name="Rast P."/>
            <person name="Oberbeckmann S."/>
            <person name="Bunk B."/>
            <person name="Jeske O."/>
            <person name="Meyerdierks A."/>
            <person name="Storesund J.E."/>
            <person name="Kallscheuer N."/>
            <person name="Luecker S."/>
            <person name="Lage O.M."/>
            <person name="Pohl T."/>
            <person name="Merkel B.J."/>
            <person name="Hornburger P."/>
            <person name="Mueller R.-W."/>
            <person name="Bruemmer F."/>
            <person name="Labrenz M."/>
            <person name="Spormann A.M."/>
            <person name="Op Den Camp H."/>
            <person name="Overmann J."/>
            <person name="Amann R."/>
            <person name="Jetten M.S.M."/>
            <person name="Mascher T."/>
            <person name="Medema M.H."/>
            <person name="Devos D.P."/>
            <person name="Kaster A.-K."/>
            <person name="Ovreas L."/>
            <person name="Rohde M."/>
            <person name="Galperin M.Y."/>
            <person name="Jogler C."/>
        </authorList>
    </citation>
    <scope>NUCLEOTIDE SEQUENCE [LARGE SCALE GENOMIC DNA]</scope>
    <source>
        <strain evidence="13 14">LF1</strain>
    </source>
</reference>
<feature type="coiled-coil region" evidence="9">
    <location>
        <begin position="130"/>
        <end position="168"/>
    </location>
</feature>
<dbReference type="SMART" id="SM00387">
    <property type="entry name" value="HATPase_c"/>
    <property type="match status" value="1"/>
</dbReference>
<dbReference type="InterPro" id="IPR035965">
    <property type="entry name" value="PAS-like_dom_sf"/>
</dbReference>
<dbReference type="Pfam" id="PF02518">
    <property type="entry name" value="HATPase_c"/>
    <property type="match status" value="1"/>
</dbReference>